<proteinExistence type="predicted"/>
<evidence type="ECO:0000259" key="2">
    <source>
        <dbReference type="SMART" id="SM01254"/>
    </source>
</evidence>
<dbReference type="InterPro" id="IPR040024">
    <property type="entry name" value="PPP1R21"/>
</dbReference>
<evidence type="ECO:0000313" key="3">
    <source>
        <dbReference type="EMBL" id="PHZ12704.1"/>
    </source>
</evidence>
<dbReference type="EMBL" id="KZ303849">
    <property type="protein sequence ID" value="PHZ12704.1"/>
    <property type="molecule type" value="Genomic_DNA"/>
</dbReference>
<sequence length="591" mass="68198">MSDGLFSKHTALNAGTIPASAEELSQRYAKLFQQYSRLKAQHAVLKKAVIKEQASNVALQGNVKEKEKELRKLQEQLDLLSFHNERLTKRIQAVQESDQKGSHFSLLGGSVKKELEKSAQALDAANLDLERKIRENEILHEELTERQFEFTNTINNLLKQIQDLEEKVQELETGQSLQPGVPSQEPQLNTEEQSLMQQIDVLKSKLAEKTSLLNDLEDNMQQNDARLLSEIDSLRAILLAKVGDIKNVGLNDILPEDSSSLKELEEEAKKYFQSIQDTIVEASPIPLPHEIAEKLAISHATWRKEHEEISVELKKLKDQLSQSLENEEKGQAKLAEYENEIKKLNERYEEHLSQVNNSQDENVKILHEKLEEEKTKRSSAEESYTKAIQQLEELNGKLEEEKIKHASVEEGYAKKIQQLEALNEKLEKENTRLQQEIELIHINRQPVTDNQTQTETIAEQNEEKFIYPTKEEEEEEEVFVYTGMDAPPAAKEEKEDEIAILKTFYEQKINNLSEKLQMTDSKALRFANMYKMMKERLASEEKEKQQMFTEIEKLNKELKHVQDLLATTESNYQKQIDAMTEYITNLQQSAE</sequence>
<dbReference type="PANTHER" id="PTHR21448:SF0">
    <property type="entry name" value="PROTEIN PHOSPHATASE 1 REGULATORY SUBUNIT 21"/>
    <property type="match status" value="1"/>
</dbReference>
<dbReference type="GeneID" id="35439779"/>
<reference evidence="3 4" key="1">
    <citation type="journal article" date="2016" name="Proc. Natl. Acad. Sci. U.S.A.">
        <title>Lipid metabolic changes in an early divergent fungus govern the establishment of a mutualistic symbiosis with endobacteria.</title>
        <authorList>
            <person name="Lastovetsky O.A."/>
            <person name="Gaspar M.L."/>
            <person name="Mondo S.J."/>
            <person name="LaButti K.M."/>
            <person name="Sandor L."/>
            <person name="Grigoriev I.V."/>
            <person name="Henry S.A."/>
            <person name="Pawlowska T.E."/>
        </authorList>
    </citation>
    <scope>NUCLEOTIDE SEQUENCE [LARGE SCALE GENOMIC DNA]</scope>
    <source>
        <strain evidence="3 4">ATCC 52813</strain>
    </source>
</reference>
<organism evidence="3 4">
    <name type="scientific">Rhizopus microsporus ATCC 52813</name>
    <dbReference type="NCBI Taxonomy" id="1340429"/>
    <lineage>
        <taxon>Eukaryota</taxon>
        <taxon>Fungi</taxon>
        <taxon>Fungi incertae sedis</taxon>
        <taxon>Mucoromycota</taxon>
        <taxon>Mucoromycotina</taxon>
        <taxon>Mucoromycetes</taxon>
        <taxon>Mucorales</taxon>
        <taxon>Mucorineae</taxon>
        <taxon>Rhizopodaceae</taxon>
        <taxon>Rhizopus</taxon>
    </lineage>
</organism>
<dbReference type="GO" id="GO:0005769">
    <property type="term" value="C:early endosome"/>
    <property type="evidence" value="ECO:0007669"/>
    <property type="project" value="TreeGrafter"/>
</dbReference>
<feature type="domain" description="Protein phosphatase 1 regulatory subunit 21 N-terminal" evidence="2">
    <location>
        <begin position="29"/>
        <end position="143"/>
    </location>
</feature>
<accession>A0A2G4SVE3</accession>
<dbReference type="SMART" id="SM01254">
    <property type="entry name" value="KLRAQ"/>
    <property type="match status" value="1"/>
</dbReference>
<dbReference type="InterPro" id="IPR049372">
    <property type="entry name" value="PPP1R21_C"/>
</dbReference>
<dbReference type="Pfam" id="PF10205">
    <property type="entry name" value="KLRAQ"/>
    <property type="match status" value="1"/>
</dbReference>
<dbReference type="AlphaFoldDB" id="A0A2G4SVE3"/>
<feature type="coiled-coil region" evidence="1">
    <location>
        <begin position="261"/>
        <end position="443"/>
    </location>
</feature>
<feature type="coiled-coil region" evidence="1">
    <location>
        <begin position="530"/>
        <end position="571"/>
    </location>
</feature>
<feature type="coiled-coil region" evidence="1">
    <location>
        <begin position="199"/>
        <end position="226"/>
    </location>
</feature>
<dbReference type="Pfam" id="PF21636">
    <property type="entry name" value="PPP1R21_C"/>
    <property type="match status" value="1"/>
</dbReference>
<evidence type="ECO:0000256" key="1">
    <source>
        <dbReference type="SAM" id="Coils"/>
    </source>
</evidence>
<gene>
    <name evidence="3" type="ORF">RHIMIDRAFT_237621</name>
</gene>
<dbReference type="PANTHER" id="PTHR21448">
    <property type="entry name" value="SMOOTH MUSCLE MYOSIN HEAVY CHAIN-RELATED"/>
    <property type="match status" value="1"/>
</dbReference>
<dbReference type="STRING" id="1340429.A0A2G4SVE3"/>
<name>A0A2G4SVE3_RHIZD</name>
<dbReference type="GO" id="GO:0016020">
    <property type="term" value="C:membrane"/>
    <property type="evidence" value="ECO:0007669"/>
    <property type="project" value="TreeGrafter"/>
</dbReference>
<feature type="coiled-coil region" evidence="1">
    <location>
        <begin position="21"/>
        <end position="174"/>
    </location>
</feature>
<dbReference type="RefSeq" id="XP_023466412.1">
    <property type="nucleotide sequence ID" value="XM_023608789.1"/>
</dbReference>
<keyword evidence="4" id="KW-1185">Reference proteome</keyword>
<dbReference type="InterPro" id="IPR019343">
    <property type="entry name" value="PPP1R21_N"/>
</dbReference>
<dbReference type="Proteomes" id="UP000242254">
    <property type="component" value="Unassembled WGS sequence"/>
</dbReference>
<evidence type="ECO:0000313" key="4">
    <source>
        <dbReference type="Proteomes" id="UP000242254"/>
    </source>
</evidence>
<keyword evidence="1" id="KW-0175">Coiled coil</keyword>
<protein>
    <recommendedName>
        <fullName evidence="2">Protein phosphatase 1 regulatory subunit 21 N-terminal domain-containing protein</fullName>
    </recommendedName>
</protein>